<reference evidence="7 8" key="1">
    <citation type="submission" date="2023-09" db="EMBL/GenBank/DDBJ databases">
        <title>Thioclava shenzhenensis sp. nov., a multidrug resistant bacteria-antagonizing species isolated from coastal seawater.</title>
        <authorList>
            <person name="Long M."/>
        </authorList>
    </citation>
    <scope>NUCLEOTIDE SEQUENCE [LARGE SCALE GENOMIC DNA]</scope>
    <source>
        <strain evidence="7 8">FTW29</strain>
    </source>
</reference>
<evidence type="ECO:0000259" key="6">
    <source>
        <dbReference type="Pfam" id="PF09864"/>
    </source>
</evidence>
<protein>
    <submittedName>
        <fullName evidence="7">MliC family protein</fullName>
    </submittedName>
</protein>
<name>A0ABZ1DYC9_9RHOB</name>
<keyword evidence="3" id="KW-0564">Palmitate</keyword>
<dbReference type="InterPro" id="IPR036328">
    <property type="entry name" value="MliC_sf"/>
</dbReference>
<evidence type="ECO:0000256" key="4">
    <source>
        <dbReference type="ARBA" id="ARBA00023288"/>
    </source>
</evidence>
<feature type="signal peptide" evidence="5">
    <location>
        <begin position="1"/>
        <end position="29"/>
    </location>
</feature>
<dbReference type="EMBL" id="CP135443">
    <property type="protein sequence ID" value="WRY33801.1"/>
    <property type="molecule type" value="Genomic_DNA"/>
</dbReference>
<sequence>MTVQAAVVRGGKGVAACAAFGLLAVAAKAEDLPQPVRYHCDRQSEISAVYVNTVAPPLVVLWAEGHQVVLPSGPTGSGARYALERGYVWHTKGSEAFLAWQDDRGERVLSQCKAQRE</sequence>
<evidence type="ECO:0000256" key="2">
    <source>
        <dbReference type="ARBA" id="ARBA00023136"/>
    </source>
</evidence>
<dbReference type="SUPFAM" id="SSF141488">
    <property type="entry name" value="YdhA-like"/>
    <property type="match status" value="1"/>
</dbReference>
<feature type="chain" id="PRO_5045545347" evidence="5">
    <location>
        <begin position="30"/>
        <end position="117"/>
    </location>
</feature>
<evidence type="ECO:0000256" key="3">
    <source>
        <dbReference type="ARBA" id="ARBA00023139"/>
    </source>
</evidence>
<evidence type="ECO:0000313" key="8">
    <source>
        <dbReference type="Proteomes" id="UP001623290"/>
    </source>
</evidence>
<keyword evidence="4" id="KW-0449">Lipoprotein</keyword>
<evidence type="ECO:0000256" key="1">
    <source>
        <dbReference type="ARBA" id="ARBA00022729"/>
    </source>
</evidence>
<gene>
    <name evidence="7" type="ORF">RPE78_00460</name>
</gene>
<feature type="domain" description="C-type lysozyme inhibitor" evidence="6">
    <location>
        <begin position="38"/>
        <end position="105"/>
    </location>
</feature>
<dbReference type="Proteomes" id="UP001623290">
    <property type="component" value="Chromosome"/>
</dbReference>
<keyword evidence="1 5" id="KW-0732">Signal</keyword>
<evidence type="ECO:0000313" key="7">
    <source>
        <dbReference type="EMBL" id="WRY33801.1"/>
    </source>
</evidence>
<organism evidence="7 8">
    <name type="scientific">Thioclava litoralis</name>
    <dbReference type="NCBI Taxonomy" id="3076557"/>
    <lineage>
        <taxon>Bacteria</taxon>
        <taxon>Pseudomonadati</taxon>
        <taxon>Pseudomonadota</taxon>
        <taxon>Alphaproteobacteria</taxon>
        <taxon>Rhodobacterales</taxon>
        <taxon>Paracoccaceae</taxon>
        <taxon>Thioclava</taxon>
    </lineage>
</organism>
<keyword evidence="8" id="KW-1185">Reference proteome</keyword>
<dbReference type="Gene3D" id="2.40.128.200">
    <property type="match status" value="1"/>
</dbReference>
<accession>A0ABZ1DYC9</accession>
<dbReference type="InterPro" id="IPR018660">
    <property type="entry name" value="MliC"/>
</dbReference>
<keyword evidence="2" id="KW-0472">Membrane</keyword>
<dbReference type="RefSeq" id="WP_339107561.1">
    <property type="nucleotide sequence ID" value="NZ_CP135443.1"/>
</dbReference>
<dbReference type="Pfam" id="PF09864">
    <property type="entry name" value="MliC"/>
    <property type="match status" value="1"/>
</dbReference>
<proteinExistence type="predicted"/>
<evidence type="ECO:0000256" key="5">
    <source>
        <dbReference type="SAM" id="SignalP"/>
    </source>
</evidence>